<feature type="region of interest" description="Disordered" evidence="1">
    <location>
        <begin position="374"/>
        <end position="404"/>
    </location>
</feature>
<evidence type="ECO:0000313" key="4">
    <source>
        <dbReference type="Proteomes" id="UP000070121"/>
    </source>
</evidence>
<dbReference type="STRING" id="1209931.A0A135T2P5"/>
<feature type="region of interest" description="Disordered" evidence="1">
    <location>
        <begin position="494"/>
        <end position="532"/>
    </location>
</feature>
<feature type="compositionally biased region" description="Acidic residues" evidence="1">
    <location>
        <begin position="500"/>
        <end position="521"/>
    </location>
</feature>
<evidence type="ECO:0000259" key="2">
    <source>
        <dbReference type="PROSITE" id="PS51184"/>
    </source>
</evidence>
<sequence>MFILDNPALIVECSETAVSIHTDVVGHLRAGSPPRYSDSSQLEHQVRLESDAERGLEPVGEETLRVVEGLAFEVLGLRASVGGCLDGDDLASTSGQPQPPPPSGSEGEEEEGESESVIACLDAEIERTYRRFYDYVYADLPFCWRLLYTDLSLLKFSAVVFLSYARRVERGVEGGGRKRSGKMDEENEGKEKEEEDEDEGKVLDELVAMLDKALILAGGAGLKRGRRTISRLLGYLDDAPLTPPSSLLPPLPAKFPSSRPFTPPVERPIRAVDRMSMSAFQAYLDGRHHPEKKADEDGNLGLDLGLEPLVLTSLMNDWPALSMRPWSSPAYLMSRTHGGRRLVPVEIGRSYVDEGWTQELIPFRELVARVVASASPATTSTTTTTKSTQTTTGTGPEPGPEKGTTYLAQHELFAQLPHLLNDILTPDHCFTSPPAHPSDRNANKPELDVPLVNAWFGPPGTITPLHTDGYHNLLCQVVGEKYVRLYAPRDSEALCPRGFDDDDDDDDEDAEEDGNDGDEDLDGKRKRGQGVKKVDMSNTSAFDVGAVEGWDLDTEGRDPMELEEFRGLRYWDCVLGPGEVLYIPIGWWHYVRSLSVSFSVSFWWNGYHFGGPEDEESR</sequence>
<dbReference type="PANTHER" id="PTHR12461:SF101">
    <property type="entry name" value="TRNA WYBUTOSINE-SYNTHESIZING PROTEIN 4"/>
    <property type="match status" value="1"/>
</dbReference>
<organism evidence="3 4">
    <name type="scientific">Colletotrichum salicis</name>
    <dbReference type="NCBI Taxonomy" id="1209931"/>
    <lineage>
        <taxon>Eukaryota</taxon>
        <taxon>Fungi</taxon>
        <taxon>Dikarya</taxon>
        <taxon>Ascomycota</taxon>
        <taxon>Pezizomycotina</taxon>
        <taxon>Sordariomycetes</taxon>
        <taxon>Hypocreomycetidae</taxon>
        <taxon>Glomerellales</taxon>
        <taxon>Glomerellaceae</taxon>
        <taxon>Colletotrichum</taxon>
        <taxon>Colletotrichum acutatum species complex</taxon>
    </lineage>
</organism>
<comment type="caution">
    <text evidence="3">The sequence shown here is derived from an EMBL/GenBank/DDBJ whole genome shotgun (WGS) entry which is preliminary data.</text>
</comment>
<protein>
    <submittedName>
        <fullName evidence="3">JmjC domain-containing protein</fullName>
    </submittedName>
</protein>
<dbReference type="PANTHER" id="PTHR12461">
    <property type="entry name" value="HYPOXIA-INDUCIBLE FACTOR 1 ALPHA INHIBITOR-RELATED"/>
    <property type="match status" value="1"/>
</dbReference>
<dbReference type="Gene3D" id="2.60.120.650">
    <property type="entry name" value="Cupin"/>
    <property type="match status" value="1"/>
</dbReference>
<feature type="region of interest" description="Disordered" evidence="1">
    <location>
        <begin position="173"/>
        <end position="200"/>
    </location>
</feature>
<dbReference type="PROSITE" id="PS51184">
    <property type="entry name" value="JMJC"/>
    <property type="match status" value="1"/>
</dbReference>
<dbReference type="InterPro" id="IPR003347">
    <property type="entry name" value="JmjC_dom"/>
</dbReference>
<evidence type="ECO:0000313" key="3">
    <source>
        <dbReference type="EMBL" id="KXH42387.1"/>
    </source>
</evidence>
<dbReference type="AlphaFoldDB" id="A0A135T2P5"/>
<proteinExistence type="predicted"/>
<dbReference type="InterPro" id="IPR041667">
    <property type="entry name" value="Cupin_8"/>
</dbReference>
<dbReference type="EMBL" id="JFFI01002129">
    <property type="protein sequence ID" value="KXH42387.1"/>
    <property type="molecule type" value="Genomic_DNA"/>
</dbReference>
<dbReference type="SMART" id="SM00558">
    <property type="entry name" value="JmjC"/>
    <property type="match status" value="1"/>
</dbReference>
<dbReference type="Pfam" id="PF13621">
    <property type="entry name" value="Cupin_8"/>
    <property type="match status" value="1"/>
</dbReference>
<dbReference type="SUPFAM" id="SSF51197">
    <property type="entry name" value="Clavaminate synthase-like"/>
    <property type="match status" value="1"/>
</dbReference>
<feature type="compositionally biased region" description="Basic and acidic residues" evidence="1">
    <location>
        <begin position="173"/>
        <end position="192"/>
    </location>
</feature>
<evidence type="ECO:0000256" key="1">
    <source>
        <dbReference type="SAM" id="MobiDB-lite"/>
    </source>
</evidence>
<gene>
    <name evidence="3" type="ORF">CSAL01_04879</name>
</gene>
<dbReference type="OrthoDB" id="47172at2759"/>
<dbReference type="Proteomes" id="UP000070121">
    <property type="component" value="Unassembled WGS sequence"/>
</dbReference>
<name>A0A135T2P5_9PEZI</name>
<feature type="domain" description="JmjC" evidence="2">
    <location>
        <begin position="405"/>
        <end position="618"/>
    </location>
</feature>
<keyword evidence="4" id="KW-1185">Reference proteome</keyword>
<accession>A0A135T2P5</accession>
<reference evidence="3 4" key="1">
    <citation type="submission" date="2014-02" db="EMBL/GenBank/DDBJ databases">
        <title>The genome sequence of Colletotrichum salicis CBS 607.94.</title>
        <authorList>
            <person name="Baroncelli R."/>
            <person name="Thon M.R."/>
        </authorList>
    </citation>
    <scope>NUCLEOTIDE SEQUENCE [LARGE SCALE GENOMIC DNA]</scope>
    <source>
        <strain evidence="3 4">CBS 607.94</strain>
    </source>
</reference>
<feature type="region of interest" description="Disordered" evidence="1">
    <location>
        <begin position="88"/>
        <end position="116"/>
    </location>
</feature>